<evidence type="ECO:0000256" key="6">
    <source>
        <dbReference type="ARBA" id="ARBA00023015"/>
    </source>
</evidence>
<dbReference type="GO" id="GO:0000978">
    <property type="term" value="F:RNA polymerase II cis-regulatory region sequence-specific DNA binding"/>
    <property type="evidence" value="ECO:0007669"/>
    <property type="project" value="TreeGrafter"/>
</dbReference>
<keyword evidence="4" id="KW-0863">Zinc-finger</keyword>
<dbReference type="GO" id="GO:0008270">
    <property type="term" value="F:zinc ion binding"/>
    <property type="evidence" value="ECO:0007669"/>
    <property type="project" value="UniProtKB-KW"/>
</dbReference>
<feature type="region of interest" description="Disordered" evidence="9">
    <location>
        <begin position="168"/>
        <end position="218"/>
    </location>
</feature>
<keyword evidence="12" id="KW-1185">Reference proteome</keyword>
<dbReference type="EMBL" id="VIIS01001396">
    <property type="protein sequence ID" value="KAF0299078.1"/>
    <property type="molecule type" value="Genomic_DNA"/>
</dbReference>
<dbReference type="OrthoDB" id="6730379at2759"/>
<organism evidence="11 12">
    <name type="scientific">Amphibalanus amphitrite</name>
    <name type="common">Striped barnacle</name>
    <name type="synonym">Balanus amphitrite</name>
    <dbReference type="NCBI Taxonomy" id="1232801"/>
    <lineage>
        <taxon>Eukaryota</taxon>
        <taxon>Metazoa</taxon>
        <taxon>Ecdysozoa</taxon>
        <taxon>Arthropoda</taxon>
        <taxon>Crustacea</taxon>
        <taxon>Multicrustacea</taxon>
        <taxon>Cirripedia</taxon>
        <taxon>Thoracica</taxon>
        <taxon>Thoracicalcarea</taxon>
        <taxon>Balanomorpha</taxon>
        <taxon>Balanoidea</taxon>
        <taxon>Balanidae</taxon>
        <taxon>Amphibalaninae</taxon>
        <taxon>Amphibalanus</taxon>
    </lineage>
</organism>
<feature type="compositionally biased region" description="Basic and acidic residues" evidence="9">
    <location>
        <begin position="190"/>
        <end position="207"/>
    </location>
</feature>
<sequence>MSYYPDLSAYYAAAAANPFTAAAAVRLAAASPPMKRARVMVPPQGAAIPTQRTVIAKSPSTPPARKPQGNVCLDELKTYCTGPDILICGNCREMFRSLSDLLHHKRDYCKLRFACKCSHETHQTPTAPDETSSALLCGLCTEPFLTAWLLLEHFQTTHSVEIYKLGNDEDSNKGEHQCRTNGNASDDSEQDSRDADAGNVNHQKDADTDGETNSTAGS</sequence>
<feature type="domain" description="C2H2-type" evidence="10">
    <location>
        <begin position="137"/>
        <end position="158"/>
    </location>
</feature>
<accession>A0A6A4WAF9</accession>
<evidence type="ECO:0000256" key="2">
    <source>
        <dbReference type="ARBA" id="ARBA00022723"/>
    </source>
</evidence>
<comment type="caution">
    <text evidence="11">The sequence shown here is derived from an EMBL/GenBank/DDBJ whole genome shotgun (WGS) entry which is preliminary data.</text>
</comment>
<name>A0A6A4WAF9_AMPAM</name>
<dbReference type="PANTHER" id="PTHR45993:SF6">
    <property type="entry name" value="C2H2-TYPE DOMAIN-CONTAINING PROTEIN"/>
    <property type="match status" value="1"/>
</dbReference>
<feature type="compositionally biased region" description="Basic and acidic residues" evidence="9">
    <location>
        <begin position="168"/>
        <end position="178"/>
    </location>
</feature>
<keyword evidence="8" id="KW-0539">Nucleus</keyword>
<evidence type="ECO:0000256" key="7">
    <source>
        <dbReference type="ARBA" id="ARBA00023163"/>
    </source>
</evidence>
<dbReference type="PROSITE" id="PS00028">
    <property type="entry name" value="ZINC_FINGER_C2H2_1"/>
    <property type="match status" value="1"/>
</dbReference>
<evidence type="ECO:0000256" key="3">
    <source>
        <dbReference type="ARBA" id="ARBA00022737"/>
    </source>
</evidence>
<proteinExistence type="predicted"/>
<evidence type="ECO:0000256" key="4">
    <source>
        <dbReference type="ARBA" id="ARBA00022771"/>
    </source>
</evidence>
<dbReference type="AlphaFoldDB" id="A0A6A4WAF9"/>
<dbReference type="GO" id="GO:0005634">
    <property type="term" value="C:nucleus"/>
    <property type="evidence" value="ECO:0007669"/>
    <property type="project" value="UniProtKB-SubCell"/>
</dbReference>
<evidence type="ECO:0000256" key="5">
    <source>
        <dbReference type="ARBA" id="ARBA00022833"/>
    </source>
</evidence>
<evidence type="ECO:0000256" key="1">
    <source>
        <dbReference type="ARBA" id="ARBA00004123"/>
    </source>
</evidence>
<keyword evidence="3" id="KW-0677">Repeat</keyword>
<evidence type="ECO:0000313" key="12">
    <source>
        <dbReference type="Proteomes" id="UP000440578"/>
    </source>
</evidence>
<dbReference type="Proteomes" id="UP000440578">
    <property type="component" value="Unassembled WGS sequence"/>
</dbReference>
<keyword evidence="6" id="KW-0805">Transcription regulation</keyword>
<comment type="subcellular location">
    <subcellularLocation>
        <location evidence="1">Nucleus</location>
    </subcellularLocation>
</comment>
<dbReference type="PANTHER" id="PTHR45993">
    <property type="entry name" value="B-CELL LYMPHOMA/LEUKEMIA 11"/>
    <property type="match status" value="1"/>
</dbReference>
<keyword evidence="7" id="KW-0804">Transcription</keyword>
<reference evidence="11 12" key="1">
    <citation type="submission" date="2019-07" db="EMBL/GenBank/DDBJ databases">
        <title>Draft genome assembly of a fouling barnacle, Amphibalanus amphitrite (Darwin, 1854): The first reference genome for Thecostraca.</title>
        <authorList>
            <person name="Kim W."/>
        </authorList>
    </citation>
    <scope>NUCLEOTIDE SEQUENCE [LARGE SCALE GENOMIC DNA]</scope>
    <source>
        <strain evidence="11">SNU_AA5</strain>
        <tissue evidence="11">Soma without cirri and trophi</tissue>
    </source>
</reference>
<protein>
    <recommendedName>
        <fullName evidence="10">C2H2-type domain-containing protein</fullName>
    </recommendedName>
</protein>
<keyword evidence="5" id="KW-0862">Zinc</keyword>
<keyword evidence="2" id="KW-0479">Metal-binding</keyword>
<evidence type="ECO:0000313" key="11">
    <source>
        <dbReference type="EMBL" id="KAF0299078.1"/>
    </source>
</evidence>
<evidence type="ECO:0000259" key="10">
    <source>
        <dbReference type="PROSITE" id="PS00028"/>
    </source>
</evidence>
<dbReference type="InterPro" id="IPR051497">
    <property type="entry name" value="Dev/Hematopoietic_TF"/>
</dbReference>
<dbReference type="InterPro" id="IPR013087">
    <property type="entry name" value="Znf_C2H2_type"/>
</dbReference>
<gene>
    <name evidence="11" type="ORF">FJT64_003660</name>
</gene>
<evidence type="ECO:0000256" key="8">
    <source>
        <dbReference type="ARBA" id="ARBA00023242"/>
    </source>
</evidence>
<evidence type="ECO:0000256" key="9">
    <source>
        <dbReference type="SAM" id="MobiDB-lite"/>
    </source>
</evidence>
<dbReference type="GO" id="GO:0003700">
    <property type="term" value="F:DNA-binding transcription factor activity"/>
    <property type="evidence" value="ECO:0007669"/>
    <property type="project" value="TreeGrafter"/>
</dbReference>
<dbReference type="GO" id="GO:0006357">
    <property type="term" value="P:regulation of transcription by RNA polymerase II"/>
    <property type="evidence" value="ECO:0007669"/>
    <property type="project" value="TreeGrafter"/>
</dbReference>